<keyword evidence="4" id="KW-1185">Reference proteome</keyword>
<organism evidence="3 4">
    <name type="scientific">Paranoxybacillus vitaminiphilus</name>
    <dbReference type="NCBI Taxonomy" id="581036"/>
    <lineage>
        <taxon>Bacteria</taxon>
        <taxon>Bacillati</taxon>
        <taxon>Bacillota</taxon>
        <taxon>Bacilli</taxon>
        <taxon>Bacillales</taxon>
        <taxon>Anoxybacillaceae</taxon>
        <taxon>Paranoxybacillus</taxon>
    </lineage>
</organism>
<dbReference type="SUPFAM" id="SSF56112">
    <property type="entry name" value="Protein kinase-like (PK-like)"/>
    <property type="match status" value="1"/>
</dbReference>
<dbReference type="PANTHER" id="PTHR21064:SF6">
    <property type="entry name" value="AMINOGLYCOSIDE PHOSPHOTRANSFERASE DOMAIN-CONTAINING PROTEIN"/>
    <property type="match status" value="1"/>
</dbReference>
<dbReference type="InterPro" id="IPR050249">
    <property type="entry name" value="Pseudomonas-type_ThrB"/>
</dbReference>
<dbReference type="AlphaFoldDB" id="A0A327Y0F3"/>
<dbReference type="Gene3D" id="3.90.1200.10">
    <property type="match status" value="1"/>
</dbReference>
<reference evidence="3 4" key="1">
    <citation type="submission" date="2018-06" db="EMBL/GenBank/DDBJ databases">
        <title>Genomic Encyclopedia of Type Strains, Phase III (KMG-III): the genomes of soil and plant-associated and newly described type strains.</title>
        <authorList>
            <person name="Whitman W."/>
        </authorList>
    </citation>
    <scope>NUCLEOTIDE SEQUENCE [LARGE SCALE GENOMIC DNA]</scope>
    <source>
        <strain evidence="3 4">CGMCC 1.8979</strain>
    </source>
</reference>
<dbReference type="PANTHER" id="PTHR21064">
    <property type="entry name" value="AMINOGLYCOSIDE PHOSPHOTRANSFERASE DOMAIN-CONTAINING PROTEIN-RELATED"/>
    <property type="match status" value="1"/>
</dbReference>
<evidence type="ECO:0000313" key="4">
    <source>
        <dbReference type="Proteomes" id="UP000248555"/>
    </source>
</evidence>
<feature type="domain" description="Aminoglycoside phosphotransferase" evidence="2">
    <location>
        <begin position="16"/>
        <end position="164"/>
    </location>
</feature>
<dbReference type="InterPro" id="IPR011009">
    <property type="entry name" value="Kinase-like_dom_sf"/>
</dbReference>
<dbReference type="EMBL" id="QLMH01000046">
    <property type="protein sequence ID" value="RAK13852.1"/>
    <property type="molecule type" value="Genomic_DNA"/>
</dbReference>
<dbReference type="InterPro" id="IPR002575">
    <property type="entry name" value="Aminoglycoside_PTrfase"/>
</dbReference>
<dbReference type="Pfam" id="PF01636">
    <property type="entry name" value="APH"/>
    <property type="match status" value="1"/>
</dbReference>
<evidence type="ECO:0000313" key="3">
    <source>
        <dbReference type="EMBL" id="RAK13852.1"/>
    </source>
</evidence>
<name>A0A327Y0F3_9BACL</name>
<dbReference type="GO" id="GO:0019202">
    <property type="term" value="F:amino acid kinase activity"/>
    <property type="evidence" value="ECO:0007669"/>
    <property type="project" value="TreeGrafter"/>
</dbReference>
<evidence type="ECO:0000256" key="1">
    <source>
        <dbReference type="ARBA" id="ARBA00038240"/>
    </source>
</evidence>
<gene>
    <name evidence="3" type="ORF">B0I26_1462</name>
</gene>
<proteinExistence type="inferred from homology"/>
<comment type="similarity">
    <text evidence="1">Belongs to the pseudomonas-type ThrB family.</text>
</comment>
<accession>A0A327Y0F3</accession>
<protein>
    <submittedName>
        <fullName evidence="3">Phosphotransferase family enzyme</fullName>
    </submittedName>
</protein>
<sequence>MHSGLSCKNHINAQKVVLRKLKGYGIPVLTPLNTKTGSYFSKLYNRFVQLTPFVEGIPFQFSKEQAYKCGNILRKFHDALMDEKEIPTPFWSNYPSCEVLKKGMDRLKEQQRELHEPFLIKEVEKIYQTVMEQWLPKANSLTKLIIHADWHPWNVLFDNDNGKIYP</sequence>
<keyword evidence="3" id="KW-0808">Transferase</keyword>
<dbReference type="Proteomes" id="UP000248555">
    <property type="component" value="Unassembled WGS sequence"/>
</dbReference>
<comment type="caution">
    <text evidence="3">The sequence shown here is derived from an EMBL/GenBank/DDBJ whole genome shotgun (WGS) entry which is preliminary data.</text>
</comment>
<evidence type="ECO:0000259" key="2">
    <source>
        <dbReference type="Pfam" id="PF01636"/>
    </source>
</evidence>